<dbReference type="WBParaSite" id="SMUV_0000210001-mRNA-1">
    <property type="protein sequence ID" value="SMUV_0000210001-mRNA-1"/>
    <property type="gene ID" value="SMUV_0000210001"/>
</dbReference>
<protein>
    <submittedName>
        <fullName evidence="2">CNDH2_C domain-containing protein</fullName>
    </submittedName>
</protein>
<name>A0A0N5AD64_9BILA</name>
<dbReference type="AlphaFoldDB" id="A0A0N5AD64"/>
<evidence type="ECO:0000313" key="1">
    <source>
        <dbReference type="Proteomes" id="UP000046393"/>
    </source>
</evidence>
<organism evidence="1 2">
    <name type="scientific">Syphacia muris</name>
    <dbReference type="NCBI Taxonomy" id="451379"/>
    <lineage>
        <taxon>Eukaryota</taxon>
        <taxon>Metazoa</taxon>
        <taxon>Ecdysozoa</taxon>
        <taxon>Nematoda</taxon>
        <taxon>Chromadorea</taxon>
        <taxon>Rhabditida</taxon>
        <taxon>Spirurina</taxon>
        <taxon>Oxyuridomorpha</taxon>
        <taxon>Oxyuroidea</taxon>
        <taxon>Oxyuridae</taxon>
        <taxon>Syphacia</taxon>
    </lineage>
</organism>
<dbReference type="Proteomes" id="UP000046393">
    <property type="component" value="Unplaced"/>
</dbReference>
<dbReference type="STRING" id="451379.A0A0N5AD64"/>
<evidence type="ECO:0000313" key="2">
    <source>
        <dbReference type="WBParaSite" id="SMUV_0000210001-mRNA-1"/>
    </source>
</evidence>
<proteinExistence type="predicted"/>
<sequence length="362" mass="41048">MASEHSSPVVCTMVASSSSTENVNGVGSTRNSWNSFNSSSPVCNSTTPSSSQCDSELTKLCLGGEIVFVPSAIIQDESLFRDVITKDAYRMLSSEWQQYLKRFLPHYEGADEDEEAILNAAFTDDANFNFGNAMGKVYAKIKCGYFNGERASGLVQLKDNHRVLYDHNIRHYYISLLKKLLIARQLEMKRVSWDTFKTVLKLQKLIQSFYNAREDDPISHIPARPALLRKRKNDKRLKLRSQCRVKIMLDDIKKQLNDDTISSDDEDLPSAPIEGINFAGKSTLYNPDFPDLDLHNDISTDEVKQMLKEYQHLKETQPDLPAMDISGITAEDVYQRTKLPCITEKNLTPEVCEALKQPFKSK</sequence>
<accession>A0A0N5AD64</accession>
<dbReference type="CDD" id="cd21865">
    <property type="entry name" value="DEUBAD_NFRKB"/>
    <property type="match status" value="1"/>
</dbReference>
<keyword evidence="1" id="KW-1185">Reference proteome</keyword>
<reference evidence="2" key="1">
    <citation type="submission" date="2017-02" db="UniProtKB">
        <authorList>
            <consortium name="WormBaseParasite"/>
        </authorList>
    </citation>
    <scope>IDENTIFICATION</scope>
</reference>